<comment type="caution">
    <text evidence="3">The sequence shown here is derived from an EMBL/GenBank/DDBJ whole genome shotgun (WGS) entry which is preliminary data.</text>
</comment>
<feature type="transmembrane region" description="Helical" evidence="1">
    <location>
        <begin position="17"/>
        <end position="39"/>
    </location>
</feature>
<gene>
    <name evidence="3" type="ORF">ACFQZS_10005</name>
</gene>
<evidence type="ECO:0000259" key="2">
    <source>
        <dbReference type="Pfam" id="PF06580"/>
    </source>
</evidence>
<evidence type="ECO:0000313" key="4">
    <source>
        <dbReference type="Proteomes" id="UP001596958"/>
    </source>
</evidence>
<keyword evidence="4" id="KW-1185">Reference proteome</keyword>
<dbReference type="PANTHER" id="PTHR34220:SF7">
    <property type="entry name" value="SENSOR HISTIDINE KINASE YPDA"/>
    <property type="match status" value="1"/>
</dbReference>
<dbReference type="GO" id="GO:0004673">
    <property type="term" value="F:protein histidine kinase activity"/>
    <property type="evidence" value="ECO:0007669"/>
    <property type="project" value="UniProtKB-EC"/>
</dbReference>
<accession>A0ABW2YVJ9</accession>
<dbReference type="EMBL" id="JBHTHU010000006">
    <property type="protein sequence ID" value="MFD0750476.1"/>
    <property type="molecule type" value="Genomic_DNA"/>
</dbReference>
<feature type="transmembrane region" description="Helical" evidence="1">
    <location>
        <begin position="234"/>
        <end position="255"/>
    </location>
</feature>
<dbReference type="InterPro" id="IPR036890">
    <property type="entry name" value="HATPase_C_sf"/>
</dbReference>
<feature type="transmembrane region" description="Helical" evidence="1">
    <location>
        <begin position="140"/>
        <end position="160"/>
    </location>
</feature>
<dbReference type="Gene3D" id="3.30.565.10">
    <property type="entry name" value="Histidine kinase-like ATPase, C-terminal domain"/>
    <property type="match status" value="1"/>
</dbReference>
<feature type="transmembrane region" description="Helical" evidence="1">
    <location>
        <begin position="261"/>
        <end position="287"/>
    </location>
</feature>
<evidence type="ECO:0000256" key="1">
    <source>
        <dbReference type="SAM" id="Phobius"/>
    </source>
</evidence>
<feature type="transmembrane region" description="Helical" evidence="1">
    <location>
        <begin position="65"/>
        <end position="83"/>
    </location>
</feature>
<dbReference type="InterPro" id="IPR010559">
    <property type="entry name" value="Sig_transdc_His_kin_internal"/>
</dbReference>
<protein>
    <submittedName>
        <fullName evidence="3">Sensor histidine kinase</fullName>
        <ecNumber evidence="3">2.7.13.3</ecNumber>
    </submittedName>
</protein>
<keyword evidence="3" id="KW-0418">Kinase</keyword>
<dbReference type="EC" id="2.7.13.3" evidence="3"/>
<keyword evidence="1" id="KW-1133">Transmembrane helix</keyword>
<sequence length="500" mass="58306">MENTFDVDKYNKIEFKVVTAIFIFSVLNLVSVAINQNFWEVEEHWSFENAHIQISYLENYFLPLFFRYSTLYGIYLLGHFIIIRQFITNTSVSKHVMFSILIFMATVVIWAWSDLWLKRYLLVPTPYNKHIYRNEIMVRLLGRSLITVWWFFVAYALYNYAKYSAFVVSLITEKIKDSNKVWRDSYWALGIWLFLLLIIKGQAFLFLPVIPVYIYLSLRLIPLVKSQNKGLSNYLSRVTLMALAISGLVIFLYSLHNSHRVNTFALIVLLIAGCYAFIVAPVTWFIYHHRMGRTEITGLKTALGQSSANLDFLRSQINPHFLFNALNTLYGTSIQENAERTGEGIQKLGDMMRFMLHENMQEKISLMREVDYLNNYISLQKLRTHTSPQIVIQTEIEESVNGLQIAPMLLIPFVENAFKHGISLREASHIKIALHTEGLNLFFDVYNSVHPKIGTDPEKNNNGIGLLNVKQRLQLLYPDRHELMIRETTKEFFVHLTLKL</sequence>
<feature type="domain" description="Signal transduction histidine kinase internal region" evidence="2">
    <location>
        <begin position="308"/>
        <end position="385"/>
    </location>
</feature>
<reference evidence="4" key="1">
    <citation type="journal article" date="2019" name="Int. J. Syst. Evol. Microbiol.">
        <title>The Global Catalogue of Microorganisms (GCM) 10K type strain sequencing project: providing services to taxonomists for standard genome sequencing and annotation.</title>
        <authorList>
            <consortium name="The Broad Institute Genomics Platform"/>
            <consortium name="The Broad Institute Genome Sequencing Center for Infectious Disease"/>
            <person name="Wu L."/>
            <person name="Ma J."/>
        </authorList>
    </citation>
    <scope>NUCLEOTIDE SEQUENCE [LARGE SCALE GENOMIC DNA]</scope>
    <source>
        <strain evidence="4">CCUG 63418</strain>
    </source>
</reference>
<dbReference type="PANTHER" id="PTHR34220">
    <property type="entry name" value="SENSOR HISTIDINE KINASE YPDA"/>
    <property type="match status" value="1"/>
</dbReference>
<keyword evidence="1" id="KW-0812">Transmembrane</keyword>
<organism evidence="3 4">
    <name type="scientific">Mucilaginibacter calamicampi</name>
    <dbReference type="NCBI Taxonomy" id="1302352"/>
    <lineage>
        <taxon>Bacteria</taxon>
        <taxon>Pseudomonadati</taxon>
        <taxon>Bacteroidota</taxon>
        <taxon>Sphingobacteriia</taxon>
        <taxon>Sphingobacteriales</taxon>
        <taxon>Sphingobacteriaceae</taxon>
        <taxon>Mucilaginibacter</taxon>
    </lineage>
</organism>
<keyword evidence="3" id="KW-0808">Transferase</keyword>
<name>A0ABW2YVJ9_9SPHI</name>
<keyword evidence="1" id="KW-0472">Membrane</keyword>
<dbReference type="Pfam" id="PF06580">
    <property type="entry name" value="His_kinase"/>
    <property type="match status" value="1"/>
</dbReference>
<dbReference type="Proteomes" id="UP001596958">
    <property type="component" value="Unassembled WGS sequence"/>
</dbReference>
<dbReference type="SUPFAM" id="SSF55874">
    <property type="entry name" value="ATPase domain of HSP90 chaperone/DNA topoisomerase II/histidine kinase"/>
    <property type="match status" value="1"/>
</dbReference>
<proteinExistence type="predicted"/>
<evidence type="ECO:0000313" key="3">
    <source>
        <dbReference type="EMBL" id="MFD0750476.1"/>
    </source>
</evidence>
<dbReference type="RefSeq" id="WP_377099777.1">
    <property type="nucleotide sequence ID" value="NZ_JBHTHU010000006.1"/>
</dbReference>
<dbReference type="InterPro" id="IPR050640">
    <property type="entry name" value="Bact_2-comp_sensor_kinase"/>
</dbReference>
<feature type="transmembrane region" description="Helical" evidence="1">
    <location>
        <begin position="95"/>
        <end position="113"/>
    </location>
</feature>